<dbReference type="SUPFAM" id="SSF56112">
    <property type="entry name" value="Protein kinase-like (PK-like)"/>
    <property type="match status" value="1"/>
</dbReference>
<evidence type="ECO:0000259" key="2">
    <source>
        <dbReference type="PROSITE" id="PS50011"/>
    </source>
</evidence>
<dbReference type="PROSITE" id="PS00108">
    <property type="entry name" value="PROTEIN_KINASE_ST"/>
    <property type="match status" value="1"/>
</dbReference>
<dbReference type="EMBL" id="MN739423">
    <property type="protein sequence ID" value="QHT04139.1"/>
    <property type="molecule type" value="Genomic_DNA"/>
</dbReference>
<dbReference type="GO" id="GO:0005524">
    <property type="term" value="F:ATP binding"/>
    <property type="evidence" value="ECO:0007669"/>
    <property type="project" value="InterPro"/>
</dbReference>
<evidence type="ECO:0000313" key="3">
    <source>
        <dbReference type="EMBL" id="QHT04139.1"/>
    </source>
</evidence>
<dbReference type="InterPro" id="IPR011009">
    <property type="entry name" value="Kinase-like_dom_sf"/>
</dbReference>
<sequence>MKTKYNKNKRKIKRKTRSKKAGEPIASGGFGCIFKPALKCKNSKSRTSGVSKMSIEKYGKSELTEIKKIKDRLKLIKNYQKYFLLDIDICEPDKLTDDDLKNFDEKCYALTRFNINSKNVNSKLKTLTILNMPDGGIDLRDWLISDKHITKEKIFLLNEMIIKLLKNGVRPMNDKGVIHNDLKDSNILVDKKLNARIIDWGLSAVVSNNKIPDEILNRPLQYNTPFSSMIISNEFKLNYEIFLQRVKDGIILFNRTNVRNYIINEYLIKLARYYGYYDDNVQLFNTIFSPSISDETYLSEVKRNDLIEYGYYLYYLSNYITDILMKYTDDNLVFHLDKYFLECYLYNSDVFGLMTTYYTFFQIKIEDFKLSDDMKKIFLNRVRSMIVESIYSNGDEKYDINKIISNINELNIFINHDKKFSFTKLIPSKSITKKSPISVAEISNFSKSKSKSKTKKNKKNDEVNLSAVITELT</sequence>
<dbReference type="AlphaFoldDB" id="A0A6C0CKD6"/>
<feature type="domain" description="Protein kinase" evidence="2">
    <location>
        <begin position="19"/>
        <end position="414"/>
    </location>
</feature>
<proteinExistence type="predicted"/>
<feature type="region of interest" description="Disordered" evidence="1">
    <location>
        <begin position="1"/>
        <end position="23"/>
    </location>
</feature>
<accession>A0A6C0CKD6</accession>
<dbReference type="Pfam" id="PF00069">
    <property type="entry name" value="Pkinase"/>
    <property type="match status" value="1"/>
</dbReference>
<dbReference type="PROSITE" id="PS50011">
    <property type="entry name" value="PROTEIN_KINASE_DOM"/>
    <property type="match status" value="1"/>
</dbReference>
<reference evidence="3" key="1">
    <citation type="journal article" date="2020" name="Nature">
        <title>Giant virus diversity and host interactions through global metagenomics.</title>
        <authorList>
            <person name="Schulz F."/>
            <person name="Roux S."/>
            <person name="Paez-Espino D."/>
            <person name="Jungbluth S."/>
            <person name="Walsh D.A."/>
            <person name="Denef V.J."/>
            <person name="McMahon K.D."/>
            <person name="Konstantinidis K.T."/>
            <person name="Eloe-Fadrosh E.A."/>
            <person name="Kyrpides N.C."/>
            <person name="Woyke T."/>
        </authorList>
    </citation>
    <scope>NUCLEOTIDE SEQUENCE</scope>
    <source>
        <strain evidence="3">GVMAG-M-3300021185-45</strain>
    </source>
</reference>
<dbReference type="InterPro" id="IPR000719">
    <property type="entry name" value="Prot_kinase_dom"/>
</dbReference>
<feature type="compositionally biased region" description="Basic residues" evidence="1">
    <location>
        <begin position="1"/>
        <end position="19"/>
    </location>
</feature>
<dbReference type="GO" id="GO:0004672">
    <property type="term" value="F:protein kinase activity"/>
    <property type="evidence" value="ECO:0007669"/>
    <property type="project" value="InterPro"/>
</dbReference>
<organism evidence="3">
    <name type="scientific">viral metagenome</name>
    <dbReference type="NCBI Taxonomy" id="1070528"/>
    <lineage>
        <taxon>unclassified sequences</taxon>
        <taxon>metagenomes</taxon>
        <taxon>organismal metagenomes</taxon>
    </lineage>
</organism>
<evidence type="ECO:0000256" key="1">
    <source>
        <dbReference type="SAM" id="MobiDB-lite"/>
    </source>
</evidence>
<protein>
    <recommendedName>
        <fullName evidence="2">Protein kinase domain-containing protein</fullName>
    </recommendedName>
</protein>
<dbReference type="Gene3D" id="1.10.510.10">
    <property type="entry name" value="Transferase(Phosphotransferase) domain 1"/>
    <property type="match status" value="1"/>
</dbReference>
<name>A0A6C0CKD6_9ZZZZ</name>
<dbReference type="InterPro" id="IPR008271">
    <property type="entry name" value="Ser/Thr_kinase_AS"/>
</dbReference>